<protein>
    <submittedName>
        <fullName evidence="7">MFS general substrate transporter</fullName>
    </submittedName>
</protein>
<keyword evidence="2 6" id="KW-0812">Transmembrane</keyword>
<comment type="caution">
    <text evidence="7">The sequence shown here is derived from an EMBL/GenBank/DDBJ whole genome shotgun (WGS) entry which is preliminary data.</text>
</comment>
<dbReference type="PANTHER" id="PTHR10924:SF6">
    <property type="entry name" value="SOLUTE CARRIER FAMILY 49 MEMBER A3"/>
    <property type="match status" value="1"/>
</dbReference>
<feature type="transmembrane region" description="Helical" evidence="6">
    <location>
        <begin position="56"/>
        <end position="76"/>
    </location>
</feature>
<dbReference type="InterPro" id="IPR049680">
    <property type="entry name" value="FLVCR1-2_SLC49-like"/>
</dbReference>
<name>A0A4Y7TWI7_COPMI</name>
<dbReference type="InterPro" id="IPR036259">
    <property type="entry name" value="MFS_trans_sf"/>
</dbReference>
<feature type="transmembrane region" description="Helical" evidence="6">
    <location>
        <begin position="96"/>
        <end position="116"/>
    </location>
</feature>
<reference evidence="7 8" key="1">
    <citation type="journal article" date="2019" name="Nat. Ecol. Evol.">
        <title>Megaphylogeny resolves global patterns of mushroom evolution.</title>
        <authorList>
            <person name="Varga T."/>
            <person name="Krizsan K."/>
            <person name="Foldi C."/>
            <person name="Dima B."/>
            <person name="Sanchez-Garcia M."/>
            <person name="Sanchez-Ramirez S."/>
            <person name="Szollosi G.J."/>
            <person name="Szarkandi J.G."/>
            <person name="Papp V."/>
            <person name="Albert L."/>
            <person name="Andreopoulos W."/>
            <person name="Angelini C."/>
            <person name="Antonin V."/>
            <person name="Barry K.W."/>
            <person name="Bougher N.L."/>
            <person name="Buchanan P."/>
            <person name="Buyck B."/>
            <person name="Bense V."/>
            <person name="Catcheside P."/>
            <person name="Chovatia M."/>
            <person name="Cooper J."/>
            <person name="Damon W."/>
            <person name="Desjardin D."/>
            <person name="Finy P."/>
            <person name="Geml J."/>
            <person name="Haridas S."/>
            <person name="Hughes K."/>
            <person name="Justo A."/>
            <person name="Karasinski D."/>
            <person name="Kautmanova I."/>
            <person name="Kiss B."/>
            <person name="Kocsube S."/>
            <person name="Kotiranta H."/>
            <person name="LaButti K.M."/>
            <person name="Lechner B.E."/>
            <person name="Liimatainen K."/>
            <person name="Lipzen A."/>
            <person name="Lukacs Z."/>
            <person name="Mihaltcheva S."/>
            <person name="Morgado L.N."/>
            <person name="Niskanen T."/>
            <person name="Noordeloos M.E."/>
            <person name="Ohm R.A."/>
            <person name="Ortiz-Santana B."/>
            <person name="Ovrebo C."/>
            <person name="Racz N."/>
            <person name="Riley R."/>
            <person name="Savchenko A."/>
            <person name="Shiryaev A."/>
            <person name="Soop K."/>
            <person name="Spirin V."/>
            <person name="Szebenyi C."/>
            <person name="Tomsovsky M."/>
            <person name="Tulloss R.E."/>
            <person name="Uehling J."/>
            <person name="Grigoriev I.V."/>
            <person name="Vagvolgyi C."/>
            <person name="Papp T."/>
            <person name="Martin F.M."/>
            <person name="Miettinen O."/>
            <person name="Hibbett D.S."/>
            <person name="Nagy L.G."/>
        </authorList>
    </citation>
    <scope>NUCLEOTIDE SEQUENCE [LARGE SCALE GENOMIC DNA]</scope>
    <source>
        <strain evidence="7 8">FP101781</strain>
    </source>
</reference>
<evidence type="ECO:0000256" key="1">
    <source>
        <dbReference type="ARBA" id="ARBA00004141"/>
    </source>
</evidence>
<dbReference type="SUPFAM" id="SSF103473">
    <property type="entry name" value="MFS general substrate transporter"/>
    <property type="match status" value="1"/>
</dbReference>
<gene>
    <name evidence="7" type="ORF">FA13DRAFT_1681619</name>
</gene>
<dbReference type="Gene3D" id="1.20.1250.20">
    <property type="entry name" value="MFS general substrate transporter like domains"/>
    <property type="match status" value="2"/>
</dbReference>
<evidence type="ECO:0000313" key="7">
    <source>
        <dbReference type="EMBL" id="TEB38248.1"/>
    </source>
</evidence>
<feature type="transmembrane region" description="Helical" evidence="6">
    <location>
        <begin position="445"/>
        <end position="463"/>
    </location>
</feature>
<comment type="subcellular location">
    <subcellularLocation>
        <location evidence="1">Membrane</location>
        <topology evidence="1">Multi-pass membrane protein</topology>
    </subcellularLocation>
</comment>
<feature type="region of interest" description="Disordered" evidence="5">
    <location>
        <begin position="482"/>
        <end position="501"/>
    </location>
</feature>
<sequence length="501" mass="53432">MATSDFKSEEIQLQDTFTTTSPSDEKAGVITATSIRTSNSSISLPQGGYKLYRRRFVGILGLVLLNIAAAMAWTWFGPIANSTATEFNITLDQVNWLGNVMAVLYLPTAFWIPIIVNKWGLRRCTEIGGVALVLASWIRYAGTAKSLPPAGAYALLFIGQVFASIAQPMFQCLGTKYSETWFDTEGRTTATMIVAIANPIGGAVGQLISPVLDSVRTSILVLGIATTVIAPTVFLIGNKPPTPPTYAGSKPPASLRGLVLAMAGRPLNRESTMTVRERIDFAVIVVVFGILVAATASFSILTNQIFEPVGYSEDEAGFFGATLLLAGIVGAIIAAPLFDRIFKYHLSLFARICAPLVGIGWLVLIWVVRPNNLAAIFVVMAIIGICSLTMLPVVLELACEITRNADASSAILWSTGNVISIVFVLSQQALRASPDASPPLNMKRALLFNGIFCVVGGFTAVLLKGEQKRKIQDEEKKQLSLAANAASTGGTENAPAPAQEA</sequence>
<evidence type="ECO:0000256" key="5">
    <source>
        <dbReference type="SAM" id="MobiDB-lite"/>
    </source>
</evidence>
<evidence type="ECO:0000256" key="2">
    <source>
        <dbReference type="ARBA" id="ARBA00022692"/>
    </source>
</evidence>
<keyword evidence="4 6" id="KW-0472">Membrane</keyword>
<dbReference type="OrthoDB" id="422206at2759"/>
<feature type="transmembrane region" description="Helical" evidence="6">
    <location>
        <begin position="318"/>
        <end position="337"/>
    </location>
</feature>
<feature type="transmembrane region" description="Helical" evidence="6">
    <location>
        <begin position="218"/>
        <end position="236"/>
    </location>
</feature>
<dbReference type="EMBL" id="QPFP01000003">
    <property type="protein sequence ID" value="TEB38248.1"/>
    <property type="molecule type" value="Genomic_DNA"/>
</dbReference>
<dbReference type="AlphaFoldDB" id="A0A4Y7TWI7"/>
<dbReference type="GO" id="GO:0016020">
    <property type="term" value="C:membrane"/>
    <property type="evidence" value="ECO:0007669"/>
    <property type="project" value="UniProtKB-SubCell"/>
</dbReference>
<evidence type="ECO:0000256" key="3">
    <source>
        <dbReference type="ARBA" id="ARBA00022989"/>
    </source>
</evidence>
<keyword evidence="3 6" id="KW-1133">Transmembrane helix</keyword>
<feature type="transmembrane region" description="Helical" evidence="6">
    <location>
        <begin position="407"/>
        <end position="425"/>
    </location>
</feature>
<feature type="transmembrane region" description="Helical" evidence="6">
    <location>
        <begin position="349"/>
        <end position="368"/>
    </location>
</feature>
<keyword evidence="8" id="KW-1185">Reference proteome</keyword>
<evidence type="ECO:0000313" key="8">
    <source>
        <dbReference type="Proteomes" id="UP000298030"/>
    </source>
</evidence>
<accession>A0A4Y7TWI7</accession>
<dbReference type="PANTHER" id="PTHR10924">
    <property type="entry name" value="MAJOR FACILITATOR SUPERFAMILY PROTEIN-RELATED"/>
    <property type="match status" value="1"/>
</dbReference>
<evidence type="ECO:0000256" key="4">
    <source>
        <dbReference type="ARBA" id="ARBA00023136"/>
    </source>
</evidence>
<dbReference type="GO" id="GO:0022857">
    <property type="term" value="F:transmembrane transporter activity"/>
    <property type="evidence" value="ECO:0007669"/>
    <property type="project" value="InterPro"/>
</dbReference>
<dbReference type="STRING" id="71717.A0A4Y7TWI7"/>
<proteinExistence type="predicted"/>
<feature type="transmembrane region" description="Helical" evidence="6">
    <location>
        <begin position="152"/>
        <end position="170"/>
    </location>
</feature>
<evidence type="ECO:0000256" key="6">
    <source>
        <dbReference type="SAM" id="Phobius"/>
    </source>
</evidence>
<feature type="transmembrane region" description="Helical" evidence="6">
    <location>
        <begin position="281"/>
        <end position="306"/>
    </location>
</feature>
<dbReference type="Pfam" id="PF07690">
    <property type="entry name" value="MFS_1"/>
    <property type="match status" value="1"/>
</dbReference>
<dbReference type="Proteomes" id="UP000298030">
    <property type="component" value="Unassembled WGS sequence"/>
</dbReference>
<dbReference type="InterPro" id="IPR011701">
    <property type="entry name" value="MFS"/>
</dbReference>
<feature type="transmembrane region" description="Helical" evidence="6">
    <location>
        <begin position="374"/>
        <end position="395"/>
    </location>
</feature>
<organism evidence="7 8">
    <name type="scientific">Coprinellus micaceus</name>
    <name type="common">Glistening ink-cap mushroom</name>
    <name type="synonym">Coprinus micaceus</name>
    <dbReference type="NCBI Taxonomy" id="71717"/>
    <lineage>
        <taxon>Eukaryota</taxon>
        <taxon>Fungi</taxon>
        <taxon>Dikarya</taxon>
        <taxon>Basidiomycota</taxon>
        <taxon>Agaricomycotina</taxon>
        <taxon>Agaricomycetes</taxon>
        <taxon>Agaricomycetidae</taxon>
        <taxon>Agaricales</taxon>
        <taxon>Agaricineae</taxon>
        <taxon>Psathyrellaceae</taxon>
        <taxon>Coprinellus</taxon>
    </lineage>
</organism>